<accession>A0A0D3HS67</accession>
<keyword evidence="3" id="KW-1185">Reference proteome</keyword>
<dbReference type="EnsemblPlants" id="OBART12G05170.1">
    <property type="protein sequence ID" value="OBART12G05170.1"/>
    <property type="gene ID" value="OBART12G05170"/>
</dbReference>
<dbReference type="HOGENOM" id="CLU_2125071_0_0_1"/>
<dbReference type="PaxDb" id="65489-OBART12G05140.1"/>
<protein>
    <submittedName>
        <fullName evidence="2">Uncharacterized protein</fullName>
    </submittedName>
</protein>
<sequence>MARQRRKDVNDGQTGLSKTKLATPCPGSNKLGAAWSRCKWPMEVKVEMVSESELEPRNIVNNSVDGGLVDRKGSLHHVQTFPGQLGLLPFHGASPLLLTSLLPDSGRGEFHGKR</sequence>
<evidence type="ECO:0000256" key="1">
    <source>
        <dbReference type="SAM" id="MobiDB-lite"/>
    </source>
</evidence>
<dbReference type="Proteomes" id="UP000026960">
    <property type="component" value="Chromosome 12"/>
</dbReference>
<feature type="region of interest" description="Disordered" evidence="1">
    <location>
        <begin position="1"/>
        <end position="23"/>
    </location>
</feature>
<evidence type="ECO:0000313" key="3">
    <source>
        <dbReference type="Proteomes" id="UP000026960"/>
    </source>
</evidence>
<evidence type="ECO:0000313" key="2">
    <source>
        <dbReference type="EnsemblPlants" id="OBART12G05140.1"/>
    </source>
</evidence>
<organism evidence="2">
    <name type="scientific">Oryza barthii</name>
    <dbReference type="NCBI Taxonomy" id="65489"/>
    <lineage>
        <taxon>Eukaryota</taxon>
        <taxon>Viridiplantae</taxon>
        <taxon>Streptophyta</taxon>
        <taxon>Embryophyta</taxon>
        <taxon>Tracheophyta</taxon>
        <taxon>Spermatophyta</taxon>
        <taxon>Magnoliopsida</taxon>
        <taxon>Liliopsida</taxon>
        <taxon>Poales</taxon>
        <taxon>Poaceae</taxon>
        <taxon>BOP clade</taxon>
        <taxon>Oryzoideae</taxon>
        <taxon>Oryzeae</taxon>
        <taxon>Oryzinae</taxon>
        <taxon>Oryza</taxon>
    </lineage>
</organism>
<dbReference type="Gramene" id="OBART12G05170.1">
    <property type="protein sequence ID" value="OBART12G05170.1"/>
    <property type="gene ID" value="OBART12G05170"/>
</dbReference>
<dbReference type="EnsemblPlants" id="OBART12G05140.1">
    <property type="protein sequence ID" value="OBART12G05140.1"/>
    <property type="gene ID" value="OBART12G05140"/>
</dbReference>
<reference evidence="2" key="1">
    <citation type="journal article" date="2009" name="Rice">
        <title>De Novo Next Generation Sequencing of Plant Genomes.</title>
        <authorList>
            <person name="Rounsley S."/>
            <person name="Marri P.R."/>
            <person name="Yu Y."/>
            <person name="He R."/>
            <person name="Sisneros N."/>
            <person name="Goicoechea J.L."/>
            <person name="Lee S.J."/>
            <person name="Angelova A."/>
            <person name="Kudrna D."/>
            <person name="Luo M."/>
            <person name="Affourtit J."/>
            <person name="Desany B."/>
            <person name="Knight J."/>
            <person name="Niazi F."/>
            <person name="Egholm M."/>
            <person name="Wing R.A."/>
        </authorList>
    </citation>
    <scope>NUCLEOTIDE SEQUENCE [LARGE SCALE GENOMIC DNA]</scope>
    <source>
        <strain evidence="2">IRGC 105608</strain>
    </source>
</reference>
<dbReference type="AlphaFoldDB" id="A0A0D3HS67"/>
<reference evidence="2" key="2">
    <citation type="submission" date="2015-03" db="UniProtKB">
        <authorList>
            <consortium name="EnsemblPlants"/>
        </authorList>
    </citation>
    <scope>IDENTIFICATION</scope>
</reference>
<dbReference type="Gramene" id="OBART12G05140.1">
    <property type="protein sequence ID" value="OBART12G05140.1"/>
    <property type="gene ID" value="OBART12G05140"/>
</dbReference>
<proteinExistence type="predicted"/>
<name>A0A0D3HS67_9ORYZ</name>